<evidence type="ECO:0000256" key="1">
    <source>
        <dbReference type="SAM" id="Phobius"/>
    </source>
</evidence>
<evidence type="ECO:0000259" key="2">
    <source>
        <dbReference type="Pfam" id="PF01693"/>
    </source>
</evidence>
<dbReference type="InterPro" id="IPR009027">
    <property type="entry name" value="Ribosomal_bL9/RNase_H1_N"/>
</dbReference>
<organism evidence="3 4">
    <name type="scientific">Lolium multiflorum</name>
    <name type="common">Italian ryegrass</name>
    <name type="synonym">Lolium perenne subsp. multiflorum</name>
    <dbReference type="NCBI Taxonomy" id="4521"/>
    <lineage>
        <taxon>Eukaryota</taxon>
        <taxon>Viridiplantae</taxon>
        <taxon>Streptophyta</taxon>
        <taxon>Embryophyta</taxon>
        <taxon>Tracheophyta</taxon>
        <taxon>Spermatophyta</taxon>
        <taxon>Magnoliopsida</taxon>
        <taxon>Liliopsida</taxon>
        <taxon>Poales</taxon>
        <taxon>Poaceae</taxon>
        <taxon>BOP clade</taxon>
        <taxon>Pooideae</taxon>
        <taxon>Poodae</taxon>
        <taxon>Poeae</taxon>
        <taxon>Poeae Chloroplast Group 2 (Poeae type)</taxon>
        <taxon>Loliodinae</taxon>
        <taxon>Loliinae</taxon>
        <taxon>Lolium</taxon>
    </lineage>
</organism>
<dbReference type="GO" id="GO:0020037">
    <property type="term" value="F:heme binding"/>
    <property type="evidence" value="ECO:0007669"/>
    <property type="project" value="InterPro"/>
</dbReference>
<accession>A0AAD8WFR9</accession>
<dbReference type="PROSITE" id="PS00191">
    <property type="entry name" value="CYTOCHROME_B5_1"/>
    <property type="match status" value="1"/>
</dbReference>
<comment type="caution">
    <text evidence="3">The sequence shown here is derived from an EMBL/GenBank/DDBJ whole genome shotgun (WGS) entry which is preliminary data.</text>
</comment>
<name>A0AAD8WFR9_LOLMU</name>
<protein>
    <recommendedName>
        <fullName evidence="2">Ribonuclease H1 N-terminal domain-containing protein</fullName>
    </recommendedName>
</protein>
<keyword evidence="1" id="KW-0812">Transmembrane</keyword>
<dbReference type="AlphaFoldDB" id="A0AAD8WFR9"/>
<dbReference type="Pfam" id="PF01693">
    <property type="entry name" value="Cauli_VI"/>
    <property type="match status" value="1"/>
</dbReference>
<keyword evidence="1" id="KW-0472">Membrane</keyword>
<keyword evidence="1" id="KW-1133">Transmembrane helix</keyword>
<evidence type="ECO:0000313" key="4">
    <source>
        <dbReference type="Proteomes" id="UP001231189"/>
    </source>
</evidence>
<dbReference type="InterPro" id="IPR018506">
    <property type="entry name" value="Cyt_B5_heme-BS"/>
</dbReference>
<dbReference type="InterPro" id="IPR037056">
    <property type="entry name" value="RNase_H1_N_sf"/>
</dbReference>
<evidence type="ECO:0000313" key="3">
    <source>
        <dbReference type="EMBL" id="KAK1654020.1"/>
    </source>
</evidence>
<dbReference type="Gene3D" id="3.40.970.10">
    <property type="entry name" value="Ribonuclease H1, N-terminal domain"/>
    <property type="match status" value="1"/>
</dbReference>
<proteinExistence type="predicted"/>
<feature type="domain" description="Ribonuclease H1 N-terminal" evidence="2">
    <location>
        <begin position="55"/>
        <end position="95"/>
    </location>
</feature>
<feature type="transmembrane region" description="Helical" evidence="1">
    <location>
        <begin position="110"/>
        <end position="129"/>
    </location>
</feature>
<sequence length="130" mass="15044">MKSSVAAAIVQTSFGGRKFLFRHPGGMGIDPRSHLHRLQRLHSDFITVLSIEMTYYLVFEGRVPGFYEEWEDCKKHVHNFSGNCYKGYTTRQEAVAKWWKQQSNKSKMKTFIVLPLLLTIVAAVLYFILV</sequence>
<keyword evidence="4" id="KW-1185">Reference proteome</keyword>
<dbReference type="EMBL" id="JAUUTY010000004">
    <property type="protein sequence ID" value="KAK1654020.1"/>
    <property type="molecule type" value="Genomic_DNA"/>
</dbReference>
<dbReference type="InterPro" id="IPR011320">
    <property type="entry name" value="RNase_H1_N"/>
</dbReference>
<dbReference type="SUPFAM" id="SSF55658">
    <property type="entry name" value="L9 N-domain-like"/>
    <property type="match status" value="1"/>
</dbReference>
<dbReference type="Proteomes" id="UP001231189">
    <property type="component" value="Unassembled WGS sequence"/>
</dbReference>
<reference evidence="3" key="1">
    <citation type="submission" date="2023-07" db="EMBL/GenBank/DDBJ databases">
        <title>A chromosome-level genome assembly of Lolium multiflorum.</title>
        <authorList>
            <person name="Chen Y."/>
            <person name="Copetti D."/>
            <person name="Kolliker R."/>
            <person name="Studer B."/>
        </authorList>
    </citation>
    <scope>NUCLEOTIDE SEQUENCE</scope>
    <source>
        <strain evidence="3">02402/16</strain>
        <tissue evidence="3">Leaf</tissue>
    </source>
</reference>
<gene>
    <name evidence="3" type="ORF">QYE76_071825</name>
</gene>